<evidence type="ECO:0000256" key="3">
    <source>
        <dbReference type="ARBA" id="ARBA00022989"/>
    </source>
</evidence>
<dbReference type="AlphaFoldDB" id="A0A9X1BQF3"/>
<dbReference type="InterPro" id="IPR007016">
    <property type="entry name" value="O-antigen_ligase-rel_domated"/>
</dbReference>
<evidence type="ECO:0000259" key="7">
    <source>
        <dbReference type="Pfam" id="PF04932"/>
    </source>
</evidence>
<dbReference type="RefSeq" id="WP_201823187.1">
    <property type="nucleotide sequence ID" value="NZ_JAERRA010000001.1"/>
</dbReference>
<feature type="domain" description="O-antigen ligase-related" evidence="7">
    <location>
        <begin position="203"/>
        <end position="340"/>
    </location>
</feature>
<feature type="transmembrane region" description="Helical" evidence="6">
    <location>
        <begin position="193"/>
        <end position="211"/>
    </location>
</feature>
<keyword evidence="2 6" id="KW-0812">Transmembrane</keyword>
<feature type="transmembrane region" description="Helical" evidence="6">
    <location>
        <begin position="242"/>
        <end position="259"/>
    </location>
</feature>
<comment type="caution">
    <text evidence="8">The sequence shown here is derived from an EMBL/GenBank/DDBJ whole genome shotgun (WGS) entry which is preliminary data.</text>
</comment>
<dbReference type="GO" id="GO:0016874">
    <property type="term" value="F:ligase activity"/>
    <property type="evidence" value="ECO:0007669"/>
    <property type="project" value="UniProtKB-KW"/>
</dbReference>
<evidence type="ECO:0000256" key="5">
    <source>
        <dbReference type="SAM" id="MobiDB-lite"/>
    </source>
</evidence>
<keyword evidence="8" id="KW-0436">Ligase</keyword>
<dbReference type="PANTHER" id="PTHR37422">
    <property type="entry name" value="TEICHURONIC ACID BIOSYNTHESIS PROTEIN TUAE"/>
    <property type="match status" value="1"/>
</dbReference>
<feature type="compositionally biased region" description="Low complexity" evidence="5">
    <location>
        <begin position="570"/>
        <end position="603"/>
    </location>
</feature>
<accession>A0A9X1BQF3</accession>
<dbReference type="Proteomes" id="UP000643207">
    <property type="component" value="Unassembled WGS sequence"/>
</dbReference>
<dbReference type="EMBL" id="JAERRA010000001">
    <property type="protein sequence ID" value="MBL0718488.1"/>
    <property type="molecule type" value="Genomic_DNA"/>
</dbReference>
<evidence type="ECO:0000256" key="4">
    <source>
        <dbReference type="ARBA" id="ARBA00023136"/>
    </source>
</evidence>
<gene>
    <name evidence="8" type="ORF">JI742_01175</name>
</gene>
<feature type="transmembrane region" description="Helical" evidence="6">
    <location>
        <begin position="331"/>
        <end position="355"/>
    </location>
</feature>
<keyword evidence="4 6" id="KW-0472">Membrane</keyword>
<sequence>MGDALARRGFPPRAAALVLAVAGPLLLAHTPLPQTGFYKDLLALLAWGLALATGLGGAGRSPVPSGAADAIALRGLLAVPLLLVGAAWGAVLLSAGLPGRAAADTVMLLAAVAVFLALRRGGVQAATLLFAALAGAALLNACVALLQISPLAPAGAAPGGRAGGWVRQSNVLALLMVQGAVALWAVQALRGGLRHAAVLPLGLLLMAGLAASGSRTGLLASGMLLLWGLADRRLAGRSRLGLTLLPLALLGFWMLRLHLTEAGGASGVRTDLGSPRWALWQDAWALIRAQPLLGVGWNNFNFAWTLSPGLPAHGHAYTHAHNLPLQLAVELGLPLTLLLLVLPLPALFAAWRGLCAARRAPAEPAQATVRTAALLLLASTALHSLSEFPLWHGHLLLLAAAWAGLAWPVPSQPVDRVPAPAGRSSLRLAGLALLVLAALGGWAQQPTQRLFDPAAGPLEARIESARQGWLSPEWGERLRATLAAPGQGGPEPFEAGAARRQLDARLLLAWAWAEAERGELERARNVVARLHRLGGAPAESLARRCAARPATERAPEAGGEAALGDRAPGRDAGPAAASASASANASASKLAAAPARALPPSSAQDAEPALPGRDPRRAGLCDPPRTALDWRHFLPATAVAVRP</sequence>
<feature type="region of interest" description="Disordered" evidence="5">
    <location>
        <begin position="538"/>
        <end position="625"/>
    </location>
</feature>
<name>A0A9X1BQF3_9BURK</name>
<feature type="transmembrane region" description="Helical" evidence="6">
    <location>
        <begin position="37"/>
        <end position="59"/>
    </location>
</feature>
<keyword evidence="9" id="KW-1185">Reference proteome</keyword>
<evidence type="ECO:0000256" key="6">
    <source>
        <dbReference type="SAM" id="Phobius"/>
    </source>
</evidence>
<keyword evidence="3 6" id="KW-1133">Transmembrane helix</keyword>
<feature type="transmembrane region" description="Helical" evidence="6">
    <location>
        <begin position="101"/>
        <end position="118"/>
    </location>
</feature>
<reference evidence="8 9" key="1">
    <citation type="submission" date="2021-01" db="EMBL/GenBank/DDBJ databases">
        <title>Piscinibacter sp. Jin2 Genome sequencing and assembly.</title>
        <authorList>
            <person name="Kim I."/>
        </authorList>
    </citation>
    <scope>NUCLEOTIDE SEQUENCE [LARGE SCALE GENOMIC DNA]</scope>
    <source>
        <strain evidence="8 9">Jin2</strain>
    </source>
</reference>
<proteinExistence type="predicted"/>
<evidence type="ECO:0000313" key="9">
    <source>
        <dbReference type="Proteomes" id="UP000643207"/>
    </source>
</evidence>
<comment type="subcellular location">
    <subcellularLocation>
        <location evidence="1">Membrane</location>
        <topology evidence="1">Multi-pass membrane protein</topology>
    </subcellularLocation>
</comment>
<protein>
    <submittedName>
        <fullName evidence="8">O-antigen ligase family protein</fullName>
    </submittedName>
</protein>
<evidence type="ECO:0000256" key="1">
    <source>
        <dbReference type="ARBA" id="ARBA00004141"/>
    </source>
</evidence>
<organism evidence="8 9">
    <name type="scientific">Aquariibacter lacus</name>
    <dbReference type="NCBI Taxonomy" id="2801332"/>
    <lineage>
        <taxon>Bacteria</taxon>
        <taxon>Pseudomonadati</taxon>
        <taxon>Pseudomonadota</taxon>
        <taxon>Betaproteobacteria</taxon>
        <taxon>Burkholderiales</taxon>
        <taxon>Sphaerotilaceae</taxon>
        <taxon>Aquariibacter</taxon>
    </lineage>
</organism>
<evidence type="ECO:0000313" key="8">
    <source>
        <dbReference type="EMBL" id="MBL0718488.1"/>
    </source>
</evidence>
<feature type="transmembrane region" description="Helical" evidence="6">
    <location>
        <begin position="168"/>
        <end position="186"/>
    </location>
</feature>
<feature type="transmembrane region" description="Helical" evidence="6">
    <location>
        <begin position="71"/>
        <end position="95"/>
    </location>
</feature>
<dbReference type="InterPro" id="IPR051533">
    <property type="entry name" value="WaaL-like"/>
</dbReference>
<dbReference type="PANTHER" id="PTHR37422:SF23">
    <property type="entry name" value="TEICHURONIC ACID BIOSYNTHESIS PROTEIN TUAE"/>
    <property type="match status" value="1"/>
</dbReference>
<dbReference type="Pfam" id="PF04932">
    <property type="entry name" value="Wzy_C"/>
    <property type="match status" value="1"/>
</dbReference>
<dbReference type="GO" id="GO:0016020">
    <property type="term" value="C:membrane"/>
    <property type="evidence" value="ECO:0007669"/>
    <property type="project" value="UniProtKB-SubCell"/>
</dbReference>
<feature type="transmembrane region" description="Helical" evidence="6">
    <location>
        <begin position="125"/>
        <end position="148"/>
    </location>
</feature>
<evidence type="ECO:0000256" key="2">
    <source>
        <dbReference type="ARBA" id="ARBA00022692"/>
    </source>
</evidence>